<accession>A0A6P7MTB6</accession>
<feature type="compositionally biased region" description="Polar residues" evidence="1">
    <location>
        <begin position="195"/>
        <end position="211"/>
    </location>
</feature>
<dbReference type="RefSeq" id="XP_029009445.1">
    <property type="nucleotide sequence ID" value="XM_029153612.2"/>
</dbReference>
<dbReference type="GeneID" id="114857272"/>
<organism evidence="3 4">
    <name type="scientific">Betta splendens</name>
    <name type="common">Siamese fighting fish</name>
    <dbReference type="NCBI Taxonomy" id="158456"/>
    <lineage>
        <taxon>Eukaryota</taxon>
        <taxon>Metazoa</taxon>
        <taxon>Chordata</taxon>
        <taxon>Craniata</taxon>
        <taxon>Vertebrata</taxon>
        <taxon>Euteleostomi</taxon>
        <taxon>Actinopterygii</taxon>
        <taxon>Neopterygii</taxon>
        <taxon>Teleostei</taxon>
        <taxon>Neoteleostei</taxon>
        <taxon>Acanthomorphata</taxon>
        <taxon>Anabantaria</taxon>
        <taxon>Anabantiformes</taxon>
        <taxon>Anabantoidei</taxon>
        <taxon>Osphronemidae</taxon>
        <taxon>Betta</taxon>
    </lineage>
</organism>
<dbReference type="GO" id="GO:0005654">
    <property type="term" value="C:nucleoplasm"/>
    <property type="evidence" value="ECO:0007669"/>
    <property type="project" value="TreeGrafter"/>
</dbReference>
<feature type="region of interest" description="Disordered" evidence="1">
    <location>
        <begin position="94"/>
        <end position="253"/>
    </location>
</feature>
<feature type="compositionally biased region" description="Polar residues" evidence="1">
    <location>
        <begin position="176"/>
        <end position="188"/>
    </location>
</feature>
<reference evidence="4" key="1">
    <citation type="submission" date="2025-08" db="UniProtKB">
        <authorList>
            <consortium name="RefSeq"/>
        </authorList>
    </citation>
    <scope>IDENTIFICATION</scope>
</reference>
<evidence type="ECO:0000313" key="4">
    <source>
        <dbReference type="RefSeq" id="XP_029009445.1"/>
    </source>
</evidence>
<proteinExistence type="predicted"/>
<evidence type="ECO:0000259" key="2">
    <source>
        <dbReference type="Pfam" id="PF25234"/>
    </source>
</evidence>
<dbReference type="KEGG" id="bspl:114857272"/>
<evidence type="ECO:0000256" key="1">
    <source>
        <dbReference type="SAM" id="MobiDB-lite"/>
    </source>
</evidence>
<dbReference type="Pfam" id="PF25234">
    <property type="entry name" value="Periphilin_C"/>
    <property type="match status" value="1"/>
</dbReference>
<gene>
    <name evidence="4" type="primary">LOC114857272</name>
</gene>
<dbReference type="CDD" id="cd22896">
    <property type="entry name" value="periphilin-like"/>
    <property type="match status" value="1"/>
</dbReference>
<dbReference type="PANTHER" id="PTHR15836">
    <property type="entry name" value="PERIPHILIN 1"/>
    <property type="match status" value="1"/>
</dbReference>
<feature type="domain" description="Periphilin-1 C-terminal" evidence="2">
    <location>
        <begin position="250"/>
        <end position="327"/>
    </location>
</feature>
<dbReference type="GO" id="GO:0045892">
    <property type="term" value="P:negative regulation of DNA-templated transcription"/>
    <property type="evidence" value="ECO:0007669"/>
    <property type="project" value="InterPro"/>
</dbReference>
<keyword evidence="3" id="KW-1185">Reference proteome</keyword>
<dbReference type="OrthoDB" id="8933311at2759"/>
<dbReference type="GO" id="GO:0097355">
    <property type="term" value="P:protein localization to heterochromatin"/>
    <property type="evidence" value="ECO:0007669"/>
    <property type="project" value="TreeGrafter"/>
</dbReference>
<dbReference type="AlphaFoldDB" id="A0A6P7MTB6"/>
<feature type="compositionally biased region" description="Basic residues" evidence="1">
    <location>
        <begin position="120"/>
        <end position="132"/>
    </location>
</feature>
<dbReference type="GO" id="GO:0045814">
    <property type="term" value="P:negative regulation of gene expression, epigenetic"/>
    <property type="evidence" value="ECO:0007669"/>
    <property type="project" value="TreeGrafter"/>
</dbReference>
<feature type="compositionally biased region" description="Low complexity" evidence="1">
    <location>
        <begin position="212"/>
        <end position="246"/>
    </location>
</feature>
<sequence>MAYRHGRRSIRDVYEDHFAPIDGREVTVRRVVNIVDKRSTVPRQELDYGRDFHDDQWYSGPPNFQNEREFRQDGNYPQTHCRFFEENPNFGNFCRNPTPPRHEAQYSQPYYSNDDLRHQLASRKNRRTRPYYRQRGAEAPGSKSTSDRKLKEGYRISAPVTFKRDHSPVKGEAQPSGCSGLNTNSKFSPNRDKVTYQQAQQIKPNLLTSQTPSSSVEASPHSSASSKEKPPASVVASEEVVTASMEPKPTPDEVFKARRSEAIRVKALEIEKDYRKDCETFRTVVKMLVVKEPTLEDLLQAPLHKNLLELKERCLDSLRHFVKELDEVLEQPDSSSTQATGHNVLP</sequence>
<dbReference type="InParanoid" id="A0A6P7MTB6"/>
<name>A0A6P7MTB6_BETSP</name>
<dbReference type="InterPro" id="IPR057603">
    <property type="entry name" value="Periphilin-1_C"/>
</dbReference>
<dbReference type="PANTHER" id="PTHR15836:SF4">
    <property type="entry name" value="PERIPHILIN-1"/>
    <property type="match status" value="1"/>
</dbReference>
<protein>
    <submittedName>
        <fullName evidence="4">Periphilin-1</fullName>
    </submittedName>
</protein>
<dbReference type="Proteomes" id="UP000515150">
    <property type="component" value="Chromosome 6"/>
</dbReference>
<evidence type="ECO:0000313" key="3">
    <source>
        <dbReference type="Proteomes" id="UP000515150"/>
    </source>
</evidence>
<dbReference type="InterPro" id="IPR028851">
    <property type="entry name" value="Pphln1"/>
</dbReference>
<feature type="compositionally biased region" description="Basic and acidic residues" evidence="1">
    <location>
        <begin position="145"/>
        <end position="154"/>
    </location>
</feature>